<evidence type="ECO:0000259" key="3">
    <source>
        <dbReference type="Pfam" id="PF17667"/>
    </source>
</evidence>
<dbReference type="HOGENOM" id="CLU_020482_1_1_1"/>
<feature type="region of interest" description="Disordered" evidence="1">
    <location>
        <begin position="168"/>
        <end position="194"/>
    </location>
</feature>
<keyword evidence="5" id="KW-1185">Reference proteome</keyword>
<reference evidence="5" key="2">
    <citation type="submission" date="2015-01" db="EMBL/GenBank/DDBJ databases">
        <title>Evolutionary Origins and Diversification of the Mycorrhizal Mutualists.</title>
        <authorList>
            <consortium name="DOE Joint Genome Institute"/>
            <consortium name="Mycorrhizal Genomics Consortium"/>
            <person name="Kohler A."/>
            <person name="Kuo A."/>
            <person name="Nagy L.G."/>
            <person name="Floudas D."/>
            <person name="Copeland A."/>
            <person name="Barry K.W."/>
            <person name="Cichocki N."/>
            <person name="Veneault-Fourrey C."/>
            <person name="LaButti K."/>
            <person name="Lindquist E.A."/>
            <person name="Lipzen A."/>
            <person name="Lundell T."/>
            <person name="Morin E."/>
            <person name="Murat C."/>
            <person name="Riley R."/>
            <person name="Ohm R."/>
            <person name="Sun H."/>
            <person name="Tunlid A."/>
            <person name="Henrissat B."/>
            <person name="Grigoriev I.V."/>
            <person name="Hibbett D.S."/>
            <person name="Martin F."/>
        </authorList>
    </citation>
    <scope>NUCLEOTIDE SEQUENCE [LARGE SCALE GENOMIC DNA]</scope>
    <source>
        <strain evidence="5">441</strain>
    </source>
</reference>
<gene>
    <name evidence="4" type="ORF">PISMIDRAFT_105439</name>
</gene>
<protein>
    <recommendedName>
        <fullName evidence="3">Fungal-type protein kinase domain-containing protein</fullName>
    </recommendedName>
</protein>
<dbReference type="Pfam" id="PF17667">
    <property type="entry name" value="Pkinase_fungal"/>
    <property type="match status" value="2"/>
</dbReference>
<organism evidence="4 5">
    <name type="scientific">Pisolithus microcarpus 441</name>
    <dbReference type="NCBI Taxonomy" id="765257"/>
    <lineage>
        <taxon>Eukaryota</taxon>
        <taxon>Fungi</taxon>
        <taxon>Dikarya</taxon>
        <taxon>Basidiomycota</taxon>
        <taxon>Agaricomycotina</taxon>
        <taxon>Agaricomycetes</taxon>
        <taxon>Agaricomycetidae</taxon>
        <taxon>Boletales</taxon>
        <taxon>Sclerodermatineae</taxon>
        <taxon>Pisolithaceae</taxon>
        <taxon>Pisolithus</taxon>
    </lineage>
</organism>
<feature type="domain" description="Fungal-type protein kinase" evidence="3">
    <location>
        <begin position="2"/>
        <end position="78"/>
    </location>
</feature>
<keyword evidence="2" id="KW-0732">Signal</keyword>
<feature type="domain" description="Fungal-type protein kinase" evidence="3">
    <location>
        <begin position="89"/>
        <end position="280"/>
    </location>
</feature>
<proteinExistence type="predicted"/>
<feature type="chain" id="PRO_5002217331" description="Fungal-type protein kinase domain-containing protein" evidence="2">
    <location>
        <begin position="22"/>
        <end position="470"/>
    </location>
</feature>
<evidence type="ECO:0000313" key="5">
    <source>
        <dbReference type="Proteomes" id="UP000054018"/>
    </source>
</evidence>
<sequence length="470" mass="54150">MYNIVDQIFFSFLICGQATLCWHICLNNEHYVVKDSWTWVNQVSCEEDILRKIQDLKGVPQLVAAWTVEIGGSDDGTHLHCESIFPLDDVRIHCRLVMWPVATPLSNFNSIHELLSVFIDVLDTHMTLIMQYFILHHDISDNNLMIYPCDIPKGKTKQRRKVEALSSERCLRDDKGSQDDDRDSHAESCHSDAVDIGKEETHEQKLHRWDQERCQQIQAGILHNGLLIDFDYATKLDQYQPRGTIPFMSASILIGYKKDETTHSASDDLESIIYVLVWMCVLYAGPRTVCQDKHVTQTVLKPWVSMTNPTDAVNLGLHKRGLTMEPSMVTDKFTTFFKPLCSTVDKLLRALGSNWSTTDDALNYKTIRDILLEAIFLHFCSSSLPMAASDPRKRLTQSDHTFPQETGPDARKKPRKVNPADTSTCKALFHSVKRQLTSQSFYRCRWYRLYVSLLQDNQREWWSNYSASKY</sequence>
<dbReference type="SUPFAM" id="SSF56112">
    <property type="entry name" value="Protein kinase-like (PK-like)"/>
    <property type="match status" value="1"/>
</dbReference>
<feature type="region of interest" description="Disordered" evidence="1">
    <location>
        <begin position="392"/>
        <end position="419"/>
    </location>
</feature>
<evidence type="ECO:0000256" key="2">
    <source>
        <dbReference type="SAM" id="SignalP"/>
    </source>
</evidence>
<dbReference type="PANTHER" id="PTHR38248">
    <property type="entry name" value="FUNK1 6"/>
    <property type="match status" value="1"/>
</dbReference>
<dbReference type="InterPro" id="IPR040976">
    <property type="entry name" value="Pkinase_fungal"/>
</dbReference>
<dbReference type="EMBL" id="KN833761">
    <property type="protein sequence ID" value="KIK20625.1"/>
    <property type="molecule type" value="Genomic_DNA"/>
</dbReference>
<accession>A0A0C9Y7G9</accession>
<dbReference type="OrthoDB" id="2683627at2759"/>
<evidence type="ECO:0000313" key="4">
    <source>
        <dbReference type="EMBL" id="KIK20625.1"/>
    </source>
</evidence>
<dbReference type="Proteomes" id="UP000054018">
    <property type="component" value="Unassembled WGS sequence"/>
</dbReference>
<dbReference type="PANTHER" id="PTHR38248:SF2">
    <property type="entry name" value="FUNK1 11"/>
    <property type="match status" value="1"/>
</dbReference>
<evidence type="ECO:0000256" key="1">
    <source>
        <dbReference type="SAM" id="MobiDB-lite"/>
    </source>
</evidence>
<name>A0A0C9Y7G9_9AGAM</name>
<feature type="signal peptide" evidence="2">
    <location>
        <begin position="1"/>
        <end position="21"/>
    </location>
</feature>
<dbReference type="InterPro" id="IPR011009">
    <property type="entry name" value="Kinase-like_dom_sf"/>
</dbReference>
<reference evidence="4 5" key="1">
    <citation type="submission" date="2014-04" db="EMBL/GenBank/DDBJ databases">
        <authorList>
            <consortium name="DOE Joint Genome Institute"/>
            <person name="Kuo A."/>
            <person name="Kohler A."/>
            <person name="Costa M.D."/>
            <person name="Nagy L.G."/>
            <person name="Floudas D."/>
            <person name="Copeland A."/>
            <person name="Barry K.W."/>
            <person name="Cichocki N."/>
            <person name="Veneault-Fourrey C."/>
            <person name="LaButti K."/>
            <person name="Lindquist E.A."/>
            <person name="Lipzen A."/>
            <person name="Lundell T."/>
            <person name="Morin E."/>
            <person name="Murat C."/>
            <person name="Sun H."/>
            <person name="Tunlid A."/>
            <person name="Henrissat B."/>
            <person name="Grigoriev I.V."/>
            <person name="Hibbett D.S."/>
            <person name="Martin F."/>
            <person name="Nordberg H.P."/>
            <person name="Cantor M.N."/>
            <person name="Hua S.X."/>
        </authorList>
    </citation>
    <scope>NUCLEOTIDE SEQUENCE [LARGE SCALE GENOMIC DNA]</scope>
    <source>
        <strain evidence="4 5">441</strain>
    </source>
</reference>
<feature type="compositionally biased region" description="Basic and acidic residues" evidence="1">
    <location>
        <begin position="169"/>
        <end position="194"/>
    </location>
</feature>
<dbReference type="AlphaFoldDB" id="A0A0C9Y7G9"/>
<dbReference type="STRING" id="765257.A0A0C9Y7G9"/>